<reference evidence="2" key="1">
    <citation type="submission" date="2016-10" db="EMBL/GenBank/DDBJ databases">
        <authorList>
            <person name="Varghese N."/>
            <person name="Submissions S."/>
        </authorList>
    </citation>
    <scope>NUCLEOTIDE SEQUENCE [LARGE SCALE GENOMIC DNA]</scope>
    <source>
        <strain evidence="2">CCM 7469</strain>
    </source>
</reference>
<proteinExistence type="predicted"/>
<sequence length="55" mass="5928">MEMAKLPTITARASESSDTLVVPPARTAGRFLDVLHLINALFALDGPARHQSRSP</sequence>
<keyword evidence="2" id="KW-1185">Reference proteome</keyword>
<dbReference type="Proteomes" id="UP000199636">
    <property type="component" value="Unassembled WGS sequence"/>
</dbReference>
<dbReference type="EMBL" id="FNDS01000005">
    <property type="protein sequence ID" value="SDI01516.1"/>
    <property type="molecule type" value="Genomic_DNA"/>
</dbReference>
<gene>
    <name evidence="1" type="ORF">SAMN05216272_1058</name>
</gene>
<organism evidence="1 2">
    <name type="scientific">Pseudomonas panipatensis</name>
    <dbReference type="NCBI Taxonomy" id="428992"/>
    <lineage>
        <taxon>Bacteria</taxon>
        <taxon>Pseudomonadati</taxon>
        <taxon>Pseudomonadota</taxon>
        <taxon>Gammaproteobacteria</taxon>
        <taxon>Pseudomonadales</taxon>
        <taxon>Pseudomonadaceae</taxon>
        <taxon>Pseudomonas</taxon>
    </lineage>
</organism>
<dbReference type="AlphaFoldDB" id="A0A1G8H4I4"/>
<dbReference type="STRING" id="428992.SAMN05216272_1058"/>
<evidence type="ECO:0000313" key="1">
    <source>
        <dbReference type="EMBL" id="SDI01516.1"/>
    </source>
</evidence>
<evidence type="ECO:0000313" key="2">
    <source>
        <dbReference type="Proteomes" id="UP000199636"/>
    </source>
</evidence>
<accession>A0A1G8H4I4</accession>
<protein>
    <submittedName>
        <fullName evidence="1">Uncharacterized protein</fullName>
    </submittedName>
</protein>
<name>A0A1G8H4I4_9PSED</name>